<evidence type="ECO:0000313" key="14">
    <source>
        <dbReference type="EMBL" id="WYJ94894.1"/>
    </source>
</evidence>
<reference evidence="14" key="3">
    <citation type="submission" date="2024-03" db="EMBL/GenBank/DDBJ databases">
        <title>The Genome Sequence of Enterococcus sp. DIV0238c.</title>
        <authorList>
            <consortium name="The Broad Institute Genomics Platform"/>
            <consortium name="The Broad Institute Microbial Omics Core"/>
            <consortium name="The Broad Institute Genomic Center for Infectious Diseases"/>
            <person name="Earl A."/>
            <person name="Manson A."/>
            <person name="Gilmore M."/>
            <person name="Schwartman J."/>
            <person name="Shea T."/>
            <person name="Abouelleil A."/>
            <person name="Cao P."/>
            <person name="Chapman S."/>
            <person name="Cusick C."/>
            <person name="Young S."/>
            <person name="Neafsey D."/>
            <person name="Nusbaum C."/>
            <person name="Birren B."/>
        </authorList>
    </citation>
    <scope>NUCLEOTIDE SEQUENCE</scope>
    <source>
        <strain evidence="14">9D6_DIV0238</strain>
    </source>
</reference>
<gene>
    <name evidence="8 10" type="primary">xylB</name>
    <name evidence="14" type="ORF">A5889_002436</name>
    <name evidence="13" type="ORF">A5889_003117</name>
</gene>
<comment type="function">
    <text evidence="8">Catalyzes the phosphorylation of D-xylulose to D-xylulose 5-phosphate.</text>
</comment>
<dbReference type="GO" id="GO:0004856">
    <property type="term" value="F:D-xylulokinase activity"/>
    <property type="evidence" value="ECO:0007669"/>
    <property type="project" value="UniProtKB-UniRule"/>
</dbReference>
<sequence>MSYVIGIDLGTGSVKGLVVNQAGKVVLEAAENYPLYHPEKGFSEQDPADWLNGTKQVLKRLIEKMPELKEQLEGISFSGQMHSLVLLDDNDQPLRNAILWNDVRTTKQCEEITESLGEQLLIKTKNLALEGFTLPKLLWVKEHEPDLWSQAAHFLLPKDYVAFWLTGEKQMELSDAAGTLLLNVMDQKWDLEIADAFGIAHELLPTLVSSIDRVGTINEDLCEELGIKNSVDVFAGGADNACAALGAGIINQERGLCSIGTSGVFLTYEGIEEPQYQGKLHFFNHVIPKAYYSMGVTLAAGQSLTWFKETFAKERSFDDLLYGATQSPIGANGLLFTPYIMGERTPHVDSQIRGSFIGIDASQKITDFTRAVIEGITFSLRDAQLLMETIAGKRFKEIVSVGGGAKSDLWLQIQADIFNTKIVTLKTEQGPGLGAAMLAAVGCGWFKTVEECAATFVDYDREYFPDEKAAMQYEKIYHLYAQVYPQTRKLCHQLK</sequence>
<name>A0A200ITM1_9ENTE</name>
<feature type="binding site" evidence="8">
    <location>
        <begin position="81"/>
        <end position="82"/>
    </location>
    <ligand>
        <name>substrate</name>
    </ligand>
</feature>
<dbReference type="InterPro" id="IPR050406">
    <property type="entry name" value="FGGY_Carb_Kinase"/>
</dbReference>
<evidence type="ECO:0000256" key="8">
    <source>
        <dbReference type="HAMAP-Rule" id="MF_02220"/>
    </source>
</evidence>
<dbReference type="CDD" id="cd07808">
    <property type="entry name" value="ASKHA_NBD_FGGY_EcXK-like"/>
    <property type="match status" value="1"/>
</dbReference>
<dbReference type="GO" id="GO:0005998">
    <property type="term" value="P:xylulose catabolic process"/>
    <property type="evidence" value="ECO:0007669"/>
    <property type="project" value="UniProtKB-UniRule"/>
</dbReference>
<dbReference type="InterPro" id="IPR018484">
    <property type="entry name" value="FGGY_N"/>
</dbReference>
<evidence type="ECO:0000256" key="2">
    <source>
        <dbReference type="ARBA" id="ARBA00022629"/>
    </source>
</evidence>
<dbReference type="RefSeq" id="WP_087642142.1">
    <property type="nucleotide sequence ID" value="NZ_CP147246.1"/>
</dbReference>
<dbReference type="PROSITE" id="PS00933">
    <property type="entry name" value="FGGY_KINASES_1"/>
    <property type="match status" value="1"/>
</dbReference>
<evidence type="ECO:0000256" key="10">
    <source>
        <dbReference type="RuleBase" id="RU364073"/>
    </source>
</evidence>
<dbReference type="EMBL" id="CP147246">
    <property type="protein sequence ID" value="WYJ94894.1"/>
    <property type="molecule type" value="Genomic_DNA"/>
</dbReference>
<dbReference type="PANTHER" id="PTHR43095">
    <property type="entry name" value="SUGAR KINASE"/>
    <property type="match status" value="1"/>
</dbReference>
<comment type="catalytic activity">
    <reaction evidence="8 10">
        <text>D-xylulose + ATP = D-xylulose 5-phosphate + ADP + H(+)</text>
        <dbReference type="Rhea" id="RHEA:10964"/>
        <dbReference type="ChEBI" id="CHEBI:15378"/>
        <dbReference type="ChEBI" id="CHEBI:17140"/>
        <dbReference type="ChEBI" id="CHEBI:30616"/>
        <dbReference type="ChEBI" id="CHEBI:57737"/>
        <dbReference type="ChEBI" id="CHEBI:456216"/>
        <dbReference type="EC" id="2.7.1.17"/>
    </reaction>
</comment>
<keyword evidence="5 8" id="KW-0418">Kinase</keyword>
<dbReference type="PANTHER" id="PTHR43095:SF5">
    <property type="entry name" value="XYLULOSE KINASE"/>
    <property type="match status" value="1"/>
</dbReference>
<dbReference type="SUPFAM" id="SSF53067">
    <property type="entry name" value="Actin-like ATPase domain"/>
    <property type="match status" value="2"/>
</dbReference>
<dbReference type="InterPro" id="IPR006000">
    <property type="entry name" value="Xylulokinase"/>
</dbReference>
<keyword evidence="7 8" id="KW-0119">Carbohydrate metabolism</keyword>
<dbReference type="Proteomes" id="UP000196151">
    <property type="component" value="Chromosome"/>
</dbReference>
<evidence type="ECO:0000256" key="9">
    <source>
        <dbReference type="RuleBase" id="RU003733"/>
    </source>
</evidence>
<keyword evidence="6 8" id="KW-0067">ATP-binding</keyword>
<evidence type="ECO:0000256" key="6">
    <source>
        <dbReference type="ARBA" id="ARBA00022840"/>
    </source>
</evidence>
<evidence type="ECO:0000259" key="12">
    <source>
        <dbReference type="Pfam" id="PF02782"/>
    </source>
</evidence>
<evidence type="ECO:0000313" key="13">
    <source>
        <dbReference type="EMBL" id="OUZ28362.1"/>
    </source>
</evidence>
<dbReference type="AlphaFoldDB" id="A0A200ITM1"/>
<evidence type="ECO:0000256" key="1">
    <source>
        <dbReference type="ARBA" id="ARBA00009156"/>
    </source>
</evidence>
<evidence type="ECO:0000256" key="7">
    <source>
        <dbReference type="ARBA" id="ARBA00023277"/>
    </source>
</evidence>
<dbReference type="InterPro" id="IPR018483">
    <property type="entry name" value="Carb_kinase_FGGY_CS"/>
</dbReference>
<feature type="active site" description="Proton acceptor" evidence="8">
    <location>
        <position position="239"/>
    </location>
</feature>
<dbReference type="InterPro" id="IPR043129">
    <property type="entry name" value="ATPase_NBD"/>
</dbReference>
<accession>A0A200ITM1</accession>
<dbReference type="NCBIfam" id="TIGR01312">
    <property type="entry name" value="XylB"/>
    <property type="match status" value="1"/>
</dbReference>
<dbReference type="GO" id="GO:0005524">
    <property type="term" value="F:ATP binding"/>
    <property type="evidence" value="ECO:0007669"/>
    <property type="project" value="UniProtKB-UniRule"/>
</dbReference>
<feature type="domain" description="Carbohydrate kinase FGGY C-terminal" evidence="12">
    <location>
        <begin position="256"/>
        <end position="442"/>
    </location>
</feature>
<feature type="site" description="Important for activity" evidence="8">
    <location>
        <position position="8"/>
    </location>
</feature>
<evidence type="ECO:0000259" key="11">
    <source>
        <dbReference type="Pfam" id="PF00370"/>
    </source>
</evidence>
<dbReference type="EC" id="2.7.1.17" evidence="8 10"/>
<evidence type="ECO:0000256" key="5">
    <source>
        <dbReference type="ARBA" id="ARBA00022777"/>
    </source>
</evidence>
<keyword evidence="4 8" id="KW-0547">Nucleotide-binding</keyword>
<dbReference type="HAMAP" id="MF_02220">
    <property type="entry name" value="XylB"/>
    <property type="match status" value="1"/>
</dbReference>
<dbReference type="Pfam" id="PF02782">
    <property type="entry name" value="FGGY_C"/>
    <property type="match status" value="1"/>
</dbReference>
<feature type="domain" description="Carbohydrate kinase FGGY N-terminal" evidence="11">
    <location>
        <begin position="3"/>
        <end position="246"/>
    </location>
</feature>
<reference evidence="13" key="1">
    <citation type="submission" date="2017-05" db="EMBL/GenBank/DDBJ databases">
        <title>The Genome Sequence of Enterococcus sp. 9D6_DIV0238.</title>
        <authorList>
            <consortium name="The Broad Institute Genomics Platform"/>
            <consortium name="The Broad Institute Genomic Center for Infectious Diseases"/>
            <person name="Earl A."/>
            <person name="Manson A."/>
            <person name="Schwartman J."/>
            <person name="Gilmore M."/>
            <person name="Abouelleil A."/>
            <person name="Cao P."/>
            <person name="Chapman S."/>
            <person name="Cusick C."/>
            <person name="Shea T."/>
            <person name="Young S."/>
            <person name="Neafsey D."/>
            <person name="Nusbaum C."/>
            <person name="Birren B."/>
        </authorList>
    </citation>
    <scope>NUCLEOTIDE SEQUENCE [LARGE SCALE GENOMIC DNA]</scope>
    <source>
        <strain evidence="13">9D6_DIV0238</strain>
    </source>
</reference>
<evidence type="ECO:0000313" key="15">
    <source>
        <dbReference type="Proteomes" id="UP000196151"/>
    </source>
</evidence>
<keyword evidence="2 8" id="KW-0859">Xylose metabolism</keyword>
<dbReference type="EMBL" id="NIBQ01000004">
    <property type="protein sequence ID" value="OUZ28362.1"/>
    <property type="molecule type" value="Genomic_DNA"/>
</dbReference>
<organism evidence="13">
    <name type="scientific">Candidatus Enterococcus dunnyi</name>
    <dbReference type="NCBI Taxonomy" id="1834192"/>
    <lineage>
        <taxon>Bacteria</taxon>
        <taxon>Bacillati</taxon>
        <taxon>Bacillota</taxon>
        <taxon>Bacilli</taxon>
        <taxon>Lactobacillales</taxon>
        <taxon>Enterococcaceae</taxon>
        <taxon>Enterococcus</taxon>
    </lineage>
</organism>
<comment type="similarity">
    <text evidence="1 8 9">Belongs to the FGGY kinase family.</text>
</comment>
<keyword evidence="15" id="KW-1185">Reference proteome</keyword>
<evidence type="ECO:0000256" key="4">
    <source>
        <dbReference type="ARBA" id="ARBA00022741"/>
    </source>
</evidence>
<keyword evidence="3 8" id="KW-0808">Transferase</keyword>
<proteinExistence type="inferred from homology"/>
<dbReference type="GO" id="GO:0042732">
    <property type="term" value="P:D-xylose metabolic process"/>
    <property type="evidence" value="ECO:0007669"/>
    <property type="project" value="UniProtKB-KW"/>
</dbReference>
<dbReference type="InterPro" id="IPR000577">
    <property type="entry name" value="Carb_kinase_FGGY"/>
</dbReference>
<reference evidence="14" key="2">
    <citation type="submission" date="2017-05" db="EMBL/GenBank/DDBJ databases">
        <authorList>
            <consortium name="The Broad Institute Genomics Platform"/>
            <consortium name="The Broad Institute Genomic Center for Infectious Diseases"/>
            <person name="Earl A."/>
            <person name="Manson A."/>
            <person name="Schwartman J."/>
            <person name="Gilmore M."/>
            <person name="Abouelleil A."/>
            <person name="Cao P."/>
            <person name="Chapman S."/>
            <person name="Cusick C."/>
            <person name="Shea T."/>
            <person name="Young S."/>
            <person name="Neafsey D."/>
            <person name="Nusbaum C."/>
            <person name="Birren B."/>
        </authorList>
    </citation>
    <scope>NUCLEOTIDE SEQUENCE</scope>
    <source>
        <strain evidence="14">9D6_DIV0238</strain>
    </source>
</reference>
<evidence type="ECO:0000256" key="3">
    <source>
        <dbReference type="ARBA" id="ARBA00022679"/>
    </source>
</evidence>
<protein>
    <recommendedName>
        <fullName evidence="8 10">Xylulose kinase</fullName>
        <shortName evidence="8 10">Xylulokinase</shortName>
        <ecNumber evidence="8 10">2.7.1.17</ecNumber>
    </recommendedName>
</protein>
<dbReference type="OrthoDB" id="9805576at2"/>
<dbReference type="PROSITE" id="PS00445">
    <property type="entry name" value="FGGY_KINASES_2"/>
    <property type="match status" value="1"/>
</dbReference>
<dbReference type="Gene3D" id="3.30.420.40">
    <property type="match status" value="2"/>
</dbReference>
<dbReference type="InterPro" id="IPR018485">
    <property type="entry name" value="FGGY_C"/>
</dbReference>
<dbReference type="PIRSF" id="PIRSF000538">
    <property type="entry name" value="GlpK"/>
    <property type="match status" value="1"/>
</dbReference>
<dbReference type="Pfam" id="PF00370">
    <property type="entry name" value="FGGY_N"/>
    <property type="match status" value="1"/>
</dbReference>